<dbReference type="PROSITE" id="PS51898">
    <property type="entry name" value="TYR_RECOMBINASE"/>
    <property type="match status" value="1"/>
</dbReference>
<dbReference type="AlphaFoldDB" id="F3PVX6"/>
<dbReference type="PROSITE" id="PS51900">
    <property type="entry name" value="CB"/>
    <property type="match status" value="1"/>
</dbReference>
<keyword evidence="2" id="KW-0229">DNA integration</keyword>
<dbReference type="InterPro" id="IPR002104">
    <property type="entry name" value="Integrase_catalytic"/>
</dbReference>
<dbReference type="InterPro" id="IPR050090">
    <property type="entry name" value="Tyrosine_recombinase_XerCD"/>
</dbReference>
<gene>
    <name evidence="8" type="ORF">HMPREF9446_02906</name>
</gene>
<dbReference type="EMBL" id="AFBN01000089">
    <property type="protein sequence ID" value="EGF52690.1"/>
    <property type="molecule type" value="Genomic_DNA"/>
</dbReference>
<evidence type="ECO:0000259" key="6">
    <source>
        <dbReference type="PROSITE" id="PS51898"/>
    </source>
</evidence>
<dbReference type="STRING" id="763034.HMPREF9446_02906"/>
<dbReference type="GeneID" id="86050354"/>
<evidence type="ECO:0000256" key="4">
    <source>
        <dbReference type="ARBA" id="ARBA00023172"/>
    </source>
</evidence>
<proteinExistence type="inferred from homology"/>
<dbReference type="Gene3D" id="1.10.150.130">
    <property type="match status" value="1"/>
</dbReference>
<dbReference type="InterPro" id="IPR013762">
    <property type="entry name" value="Integrase-like_cat_sf"/>
</dbReference>
<dbReference type="InterPro" id="IPR011010">
    <property type="entry name" value="DNA_brk_join_enz"/>
</dbReference>
<evidence type="ECO:0000256" key="5">
    <source>
        <dbReference type="PROSITE-ProRule" id="PRU01248"/>
    </source>
</evidence>
<comment type="caution">
    <text evidence="8">The sequence shown here is derived from an EMBL/GenBank/DDBJ whole genome shotgun (WGS) entry which is preliminary data.</text>
</comment>
<reference evidence="8 9" key="1">
    <citation type="submission" date="2011-02" db="EMBL/GenBank/DDBJ databases">
        <authorList>
            <person name="Weinstock G."/>
            <person name="Sodergren E."/>
            <person name="Clifton S."/>
            <person name="Fulton L."/>
            <person name="Fulton B."/>
            <person name="Courtney L."/>
            <person name="Fronick C."/>
            <person name="Harrison M."/>
            <person name="Strong C."/>
            <person name="Farmer C."/>
            <person name="Delahaunty K."/>
            <person name="Markovic C."/>
            <person name="Hall O."/>
            <person name="Minx P."/>
            <person name="Tomlinson C."/>
            <person name="Mitreva M."/>
            <person name="Hou S."/>
            <person name="Chen J."/>
            <person name="Wollam A."/>
            <person name="Pepin K.H."/>
            <person name="Johnson M."/>
            <person name="Bhonagiri V."/>
            <person name="Zhang X."/>
            <person name="Suruliraj S."/>
            <person name="Warren W."/>
            <person name="Chinwalla A."/>
            <person name="Mardis E.R."/>
            <person name="Wilson R.K."/>
        </authorList>
    </citation>
    <scope>NUCLEOTIDE SEQUENCE [LARGE SCALE GENOMIC DNA]</scope>
    <source>
        <strain evidence="8 9">YIT 12057</strain>
    </source>
</reference>
<dbReference type="CDD" id="cd01185">
    <property type="entry name" value="INTN1_C_like"/>
    <property type="match status" value="1"/>
</dbReference>
<evidence type="ECO:0000259" key="7">
    <source>
        <dbReference type="PROSITE" id="PS51900"/>
    </source>
</evidence>
<organism evidence="8 9">
    <name type="scientific">Bacteroides fluxus YIT 12057</name>
    <dbReference type="NCBI Taxonomy" id="763034"/>
    <lineage>
        <taxon>Bacteria</taxon>
        <taxon>Pseudomonadati</taxon>
        <taxon>Bacteroidota</taxon>
        <taxon>Bacteroidia</taxon>
        <taxon>Bacteroidales</taxon>
        <taxon>Bacteroidaceae</taxon>
        <taxon>Bacteroides</taxon>
    </lineage>
</organism>
<dbReference type="RefSeq" id="WP_009126135.1">
    <property type="nucleotide sequence ID" value="NZ_GL882683.1"/>
</dbReference>
<dbReference type="HOGENOM" id="CLU_033139_0_1_10"/>
<dbReference type="eggNOG" id="COG4974">
    <property type="taxonomic scope" value="Bacteria"/>
</dbReference>
<feature type="domain" description="Core-binding (CB)" evidence="7">
    <location>
        <begin position="117"/>
        <end position="200"/>
    </location>
</feature>
<dbReference type="SUPFAM" id="SSF56349">
    <property type="entry name" value="DNA breaking-rejoining enzymes"/>
    <property type="match status" value="1"/>
</dbReference>
<dbReference type="Pfam" id="PF00589">
    <property type="entry name" value="Phage_integrase"/>
    <property type="match status" value="1"/>
</dbReference>
<evidence type="ECO:0000313" key="8">
    <source>
        <dbReference type="EMBL" id="EGF52690.1"/>
    </source>
</evidence>
<dbReference type="Gene3D" id="1.10.443.10">
    <property type="entry name" value="Intergrase catalytic core"/>
    <property type="match status" value="1"/>
</dbReference>
<evidence type="ECO:0000313" key="9">
    <source>
        <dbReference type="Proteomes" id="UP000003416"/>
    </source>
</evidence>
<dbReference type="InterPro" id="IPR025269">
    <property type="entry name" value="SAM-like_dom"/>
</dbReference>
<dbReference type="InterPro" id="IPR044068">
    <property type="entry name" value="CB"/>
</dbReference>
<sequence>MDLRNKKNKLSIRVVLNSCKASEEGIYSLGIRVLYRRRKKEYSLGWRLHWSNFLPDKERVVFSPEGPLKRKDLGCINRLIKEEKGNLLKAGLFLERAEPGFSLERLMQKHHKNRCSQYVEVFMLQCIEELRGEGKSGTAEAYVSGLNSLRRFCALGKLRFKEVDYAFVTDYMHYLRTRRISENTVGMYLSCFRAVYNKARKQGVEVREGNPFADLNFRVQETLKRALTKEEIARIARVDLRRHPRMEEARDLFMFSFYCRGMSFVDVIHLRRDCIVNGTLFYERNKTGQRLQVGMLPCMYEIIEKYRSRSPYLFPCIDVASSRTVYTQYRYSLGMINRYLKRLGELLHIATPLTTYVARHSWATIAKNEGVPVSIISEGLGHTSEKTTRIYLDSFTNDTMNRVNENVAAAVNDCMKKEGESFHLSI</sequence>
<keyword evidence="9" id="KW-1185">Reference proteome</keyword>
<keyword evidence="3 5" id="KW-0238">DNA-binding</keyword>
<dbReference type="Pfam" id="PF13102">
    <property type="entry name" value="Phage_int_SAM_5"/>
    <property type="match status" value="1"/>
</dbReference>
<dbReference type="GO" id="GO:0006310">
    <property type="term" value="P:DNA recombination"/>
    <property type="evidence" value="ECO:0007669"/>
    <property type="project" value="UniProtKB-KW"/>
</dbReference>
<dbReference type="PANTHER" id="PTHR30349:SF64">
    <property type="entry name" value="PROPHAGE INTEGRASE INTD-RELATED"/>
    <property type="match status" value="1"/>
</dbReference>
<evidence type="ECO:0000256" key="2">
    <source>
        <dbReference type="ARBA" id="ARBA00022908"/>
    </source>
</evidence>
<keyword evidence="4" id="KW-0233">DNA recombination</keyword>
<feature type="domain" description="Tyr recombinase" evidence="6">
    <location>
        <begin position="222"/>
        <end position="404"/>
    </location>
</feature>
<evidence type="ECO:0000256" key="3">
    <source>
        <dbReference type="ARBA" id="ARBA00023125"/>
    </source>
</evidence>
<evidence type="ECO:0000256" key="1">
    <source>
        <dbReference type="ARBA" id="ARBA00008857"/>
    </source>
</evidence>
<dbReference type="GO" id="GO:0015074">
    <property type="term" value="P:DNA integration"/>
    <property type="evidence" value="ECO:0007669"/>
    <property type="project" value="UniProtKB-KW"/>
</dbReference>
<dbReference type="GO" id="GO:0003677">
    <property type="term" value="F:DNA binding"/>
    <property type="evidence" value="ECO:0007669"/>
    <property type="project" value="UniProtKB-UniRule"/>
</dbReference>
<comment type="similarity">
    <text evidence="1">Belongs to the 'phage' integrase family.</text>
</comment>
<dbReference type="PANTHER" id="PTHR30349">
    <property type="entry name" value="PHAGE INTEGRASE-RELATED"/>
    <property type="match status" value="1"/>
</dbReference>
<dbReference type="InterPro" id="IPR010998">
    <property type="entry name" value="Integrase_recombinase_N"/>
</dbReference>
<name>F3PVX6_9BACE</name>
<accession>F3PVX6</accession>
<dbReference type="Proteomes" id="UP000003416">
    <property type="component" value="Unassembled WGS sequence"/>
</dbReference>
<protein>
    <submittedName>
        <fullName evidence="8">Site-specific recombinase, phage integrase family</fullName>
    </submittedName>
</protein>